<dbReference type="InterPro" id="IPR036412">
    <property type="entry name" value="HAD-like_sf"/>
</dbReference>
<sequence length="216" mass="23642">MENLNLIKAVIFDLDGVIVSTDEYHYLAWKRLADETGLYFDRNINSALRGVSRLESLNIILSLQGRHVPESDKLQLTDKKNGYYKEYLENLSPASITEDTVNALSGLRKNGFLLAIGSSSKNAGFILNRIGYGTFFDTIVDGNDIKRSKPDPEVFELAAKRLGVLPENCIVVEDSEAGIEAALACGMRTAAVGYAAETGCGDWNFGKLSELALKVV</sequence>
<dbReference type="RefSeq" id="WP_349943893.1">
    <property type="nucleotide sequence ID" value="NZ_CP157940.1"/>
</dbReference>
<feature type="binding site" evidence="3">
    <location>
        <position position="149"/>
    </location>
    <ligand>
        <name>substrate</name>
    </ligand>
</feature>
<dbReference type="SFLD" id="SFLDS00003">
    <property type="entry name" value="Haloacid_Dehalogenase"/>
    <property type="match status" value="1"/>
</dbReference>
<dbReference type="Gene3D" id="1.10.150.240">
    <property type="entry name" value="Putative phosphatase, domain 2"/>
    <property type="match status" value="1"/>
</dbReference>
<dbReference type="NCBIfam" id="TIGR01990">
    <property type="entry name" value="bPGM"/>
    <property type="match status" value="1"/>
</dbReference>
<dbReference type="EMBL" id="CP157940">
    <property type="protein sequence ID" value="XBS52412.1"/>
    <property type="molecule type" value="Genomic_DNA"/>
</dbReference>
<dbReference type="InterPro" id="IPR023214">
    <property type="entry name" value="HAD_sf"/>
</dbReference>
<name>A0AAU7PJJ4_9FIRM</name>
<dbReference type="InterPro" id="IPR051806">
    <property type="entry name" value="HAD-like_SPP"/>
</dbReference>
<accession>A0AAU7PJJ4</accession>
<organism evidence="6">
    <name type="scientific">Lacrimispora sp. BS-2</name>
    <dbReference type="NCBI Taxonomy" id="3151850"/>
    <lineage>
        <taxon>Bacteria</taxon>
        <taxon>Bacillati</taxon>
        <taxon>Bacillota</taxon>
        <taxon>Clostridia</taxon>
        <taxon>Lachnospirales</taxon>
        <taxon>Lachnospiraceae</taxon>
        <taxon>Lacrimispora</taxon>
    </lineage>
</organism>
<dbReference type="CDD" id="cd02598">
    <property type="entry name" value="HAD_BPGM"/>
    <property type="match status" value="1"/>
</dbReference>
<dbReference type="InterPro" id="IPR010972">
    <property type="entry name" value="Beta-PGM"/>
</dbReference>
<reference evidence="6" key="1">
    <citation type="submission" date="2024-06" db="EMBL/GenBank/DDBJ databases">
        <title>Lacrimispora cavernae sp. nov., a novel anaerobe isolated from bat guano pile inside a cave.</title>
        <authorList>
            <person name="Miller S.L."/>
            <person name="Lu N."/>
            <person name="King J."/>
            <person name="Sankaranarayanan K."/>
            <person name="Lawson P.A."/>
        </authorList>
    </citation>
    <scope>NUCLEOTIDE SEQUENCE</scope>
    <source>
        <strain evidence="6">BS-2</strain>
    </source>
</reference>
<dbReference type="GO" id="GO:0008801">
    <property type="term" value="F:beta-phosphoglucomutase activity"/>
    <property type="evidence" value="ECO:0007669"/>
    <property type="project" value="UniProtKB-EC"/>
</dbReference>
<feature type="site" description="Important for catalytic activity and assists the phosphoryl transfer reaction to Asp8 by balancing charge and orienting the reacting groups" evidence="5">
    <location>
        <position position="149"/>
    </location>
</feature>
<feature type="binding site" evidence="3">
    <location>
        <position position="80"/>
    </location>
    <ligand>
        <name>substrate</name>
    </ligand>
</feature>
<evidence type="ECO:0000256" key="4">
    <source>
        <dbReference type="PIRSR" id="PIRSR610972-3"/>
    </source>
</evidence>
<dbReference type="Pfam" id="PF00702">
    <property type="entry name" value="Hydrolase"/>
    <property type="match status" value="1"/>
</dbReference>
<evidence type="ECO:0000256" key="5">
    <source>
        <dbReference type="PIRSR" id="PIRSR610972-4"/>
    </source>
</evidence>
<feature type="binding site" evidence="3">
    <location>
        <position position="56"/>
    </location>
    <ligand>
        <name>substrate</name>
    </ligand>
</feature>
<evidence type="ECO:0000256" key="3">
    <source>
        <dbReference type="PIRSR" id="PIRSR610972-2"/>
    </source>
</evidence>
<feature type="site" description="Important for catalytic activity and assists the phosphoryl transfer reaction to Asp8 by balancing charge and orienting the reacting groups" evidence="5">
    <location>
        <position position="118"/>
    </location>
</feature>
<dbReference type="GO" id="GO:0005975">
    <property type="term" value="P:carbohydrate metabolic process"/>
    <property type="evidence" value="ECO:0007669"/>
    <property type="project" value="InterPro"/>
</dbReference>
<dbReference type="PANTHER" id="PTHR43481">
    <property type="entry name" value="FRUCTOSE-1-PHOSPHATE PHOSPHATASE"/>
    <property type="match status" value="1"/>
</dbReference>
<dbReference type="InterPro" id="IPR023198">
    <property type="entry name" value="PGP-like_dom2"/>
</dbReference>
<feature type="binding site" evidence="3">
    <location>
        <begin position="48"/>
        <end position="53"/>
    </location>
    <ligand>
        <name>substrate</name>
    </ligand>
</feature>
<dbReference type="GO" id="GO:0000287">
    <property type="term" value="F:magnesium ion binding"/>
    <property type="evidence" value="ECO:0007669"/>
    <property type="project" value="InterPro"/>
</dbReference>
<comment type="cofactor">
    <cofactor evidence="4">
        <name>Mg(2+)</name>
        <dbReference type="ChEBI" id="CHEBI:18420"/>
    </cofactor>
    <text evidence="4">Binds 2 magnesium ions per subunit.</text>
</comment>
<feature type="binding site" evidence="4">
    <location>
        <position position="173"/>
    </location>
    <ligand>
        <name>Mg(2+)</name>
        <dbReference type="ChEBI" id="CHEBI:18420"/>
    </ligand>
</feature>
<feature type="active site" description="Proton donor/acceptor" evidence="2">
    <location>
        <position position="15"/>
    </location>
</feature>
<feature type="binding site" evidence="3">
    <location>
        <position position="29"/>
    </location>
    <ligand>
        <name>substrate</name>
    </ligand>
</feature>
<protein>
    <submittedName>
        <fullName evidence="6">Beta-phosphoglucomutase</fullName>
        <ecNumber evidence="6">5.4.2.6</ecNumber>
    </submittedName>
</protein>
<gene>
    <name evidence="6" type="primary">pgmB</name>
    <name evidence="6" type="ORF">ABFV83_11220</name>
</gene>
<dbReference type="SFLD" id="SFLDG01129">
    <property type="entry name" value="C1.5:_HAD__Beta-PGM__Phosphata"/>
    <property type="match status" value="1"/>
</dbReference>
<feature type="active site" description="Nucleophile" evidence="2">
    <location>
        <position position="13"/>
    </location>
</feature>
<evidence type="ECO:0000256" key="1">
    <source>
        <dbReference type="ARBA" id="ARBA00006171"/>
    </source>
</evidence>
<comment type="similarity">
    <text evidence="1">Belongs to the HAD-like hydrolase superfamily. CbbY/CbbZ/Gph/YieH family.</text>
</comment>
<evidence type="ECO:0000313" key="6">
    <source>
        <dbReference type="EMBL" id="XBS52412.1"/>
    </source>
</evidence>
<proteinExistence type="inferred from homology"/>
<keyword evidence="4" id="KW-0460">Magnesium</keyword>
<keyword evidence="4" id="KW-0479">Metal-binding</keyword>
<feature type="binding site" evidence="3">
    <location>
        <begin position="118"/>
        <end position="122"/>
    </location>
    <ligand>
        <name>substrate</name>
    </ligand>
</feature>
<dbReference type="SUPFAM" id="SSF56784">
    <property type="entry name" value="HAD-like"/>
    <property type="match status" value="1"/>
</dbReference>
<dbReference type="Gene3D" id="3.40.50.1000">
    <property type="entry name" value="HAD superfamily/HAD-like"/>
    <property type="match status" value="1"/>
</dbReference>
<dbReference type="InterPro" id="IPR010976">
    <property type="entry name" value="B-phosphoglucomutase_hydrolase"/>
</dbReference>
<evidence type="ECO:0000256" key="2">
    <source>
        <dbReference type="PIRSR" id="PIRSR610972-1"/>
    </source>
</evidence>
<dbReference type="NCBIfam" id="TIGR01509">
    <property type="entry name" value="HAD-SF-IA-v3"/>
    <property type="match status" value="1"/>
</dbReference>
<dbReference type="NCBIfam" id="TIGR02009">
    <property type="entry name" value="PGMB-YQAB-SF"/>
    <property type="match status" value="1"/>
</dbReference>
<dbReference type="GO" id="GO:0050308">
    <property type="term" value="F:sugar-phosphatase activity"/>
    <property type="evidence" value="ECO:0007669"/>
    <property type="project" value="TreeGrafter"/>
</dbReference>
<feature type="binding site" evidence="4">
    <location>
        <position position="174"/>
    </location>
    <ligand>
        <name>Mg(2+)</name>
        <dbReference type="ChEBI" id="CHEBI:18420"/>
    </ligand>
</feature>
<feature type="binding site" evidence="4">
    <location>
        <position position="13"/>
    </location>
    <ligand>
        <name>Mg(2+)</name>
        <dbReference type="ChEBI" id="CHEBI:18420"/>
    </ligand>
</feature>
<dbReference type="EC" id="5.4.2.6" evidence="6"/>
<dbReference type="AlphaFoldDB" id="A0AAU7PJJ4"/>
<dbReference type="SFLD" id="SFLDG01135">
    <property type="entry name" value="C1.5.6:_HAD__Beta-PGM__Phospha"/>
    <property type="match status" value="1"/>
</dbReference>
<feature type="binding site" evidence="3">
    <location>
        <begin position="13"/>
        <end position="15"/>
    </location>
    <ligand>
        <name>substrate</name>
    </ligand>
</feature>
<dbReference type="PANTHER" id="PTHR43481:SF4">
    <property type="entry name" value="GLYCEROL-1-PHOSPHATE PHOSPHOHYDROLASE 1-RELATED"/>
    <property type="match status" value="1"/>
</dbReference>
<feature type="binding site" evidence="4">
    <location>
        <position position="15"/>
    </location>
    <ligand>
        <name>Mg(2+)</name>
        <dbReference type="ChEBI" id="CHEBI:18420"/>
    </ligand>
</feature>
<keyword evidence="6" id="KW-0413">Isomerase</keyword>
<dbReference type="InterPro" id="IPR006439">
    <property type="entry name" value="HAD-SF_hydro_IA"/>
</dbReference>